<feature type="coiled-coil region" evidence="1">
    <location>
        <begin position="23"/>
        <end position="53"/>
    </location>
</feature>
<feature type="compositionally biased region" description="Low complexity" evidence="2">
    <location>
        <begin position="434"/>
        <end position="470"/>
    </location>
</feature>
<evidence type="ECO:0000256" key="2">
    <source>
        <dbReference type="SAM" id="MobiDB-lite"/>
    </source>
</evidence>
<feature type="region of interest" description="Disordered" evidence="2">
    <location>
        <begin position="138"/>
        <end position="166"/>
    </location>
</feature>
<keyword evidence="1" id="KW-0175">Coiled coil</keyword>
<feature type="compositionally biased region" description="Low complexity" evidence="2">
    <location>
        <begin position="647"/>
        <end position="664"/>
    </location>
</feature>
<reference evidence="3 4" key="1">
    <citation type="submission" date="2020-11" db="EMBL/GenBank/DDBJ databases">
        <title>Kefir isolates.</title>
        <authorList>
            <person name="Marcisauskas S."/>
            <person name="Kim Y."/>
            <person name="Blasche S."/>
        </authorList>
    </citation>
    <scope>NUCLEOTIDE SEQUENCE [LARGE SCALE GENOMIC DNA]</scope>
    <source>
        <strain evidence="3 4">KR</strain>
    </source>
</reference>
<evidence type="ECO:0000256" key="1">
    <source>
        <dbReference type="SAM" id="Coils"/>
    </source>
</evidence>
<feature type="compositionally biased region" description="Acidic residues" evidence="2">
    <location>
        <begin position="774"/>
        <end position="808"/>
    </location>
</feature>
<feature type="compositionally biased region" description="Low complexity" evidence="2">
    <location>
        <begin position="739"/>
        <end position="750"/>
    </location>
</feature>
<dbReference type="PANTHER" id="PTHR45725:SF18">
    <property type="entry name" value="ORC1-LIKE AAA ATPASE DOMAIN-CONTAINING PROTEIN"/>
    <property type="match status" value="1"/>
</dbReference>
<feature type="compositionally biased region" description="Basic and acidic residues" evidence="2">
    <location>
        <begin position="665"/>
        <end position="690"/>
    </location>
</feature>
<feature type="compositionally biased region" description="Low complexity" evidence="2">
    <location>
        <begin position="483"/>
        <end position="505"/>
    </location>
</feature>
<dbReference type="PANTHER" id="PTHR45725">
    <property type="entry name" value="FORMIN HOMOLOGY 2 FAMILY MEMBER"/>
    <property type="match status" value="1"/>
</dbReference>
<feature type="compositionally biased region" description="Low complexity" evidence="2">
    <location>
        <begin position="401"/>
        <end position="410"/>
    </location>
</feature>
<feature type="region of interest" description="Disordered" evidence="2">
    <location>
        <begin position="190"/>
        <end position="808"/>
    </location>
</feature>
<feature type="compositionally biased region" description="Polar residues" evidence="2">
    <location>
        <begin position="263"/>
        <end position="275"/>
    </location>
</feature>
<proteinExistence type="predicted"/>
<feature type="compositionally biased region" description="Low complexity" evidence="2">
    <location>
        <begin position="1028"/>
        <end position="1046"/>
    </location>
</feature>
<keyword evidence="4" id="KW-1185">Reference proteome</keyword>
<feature type="compositionally biased region" description="Low complexity" evidence="2">
    <location>
        <begin position="378"/>
        <end position="394"/>
    </location>
</feature>
<feature type="region of interest" description="Disordered" evidence="2">
    <location>
        <begin position="83"/>
        <end position="102"/>
    </location>
</feature>
<organism evidence="3 4">
    <name type="scientific">Rhodotorula mucilaginosa</name>
    <name type="common">Yeast</name>
    <name type="synonym">Rhodotorula rubra</name>
    <dbReference type="NCBI Taxonomy" id="5537"/>
    <lineage>
        <taxon>Eukaryota</taxon>
        <taxon>Fungi</taxon>
        <taxon>Dikarya</taxon>
        <taxon>Basidiomycota</taxon>
        <taxon>Pucciniomycotina</taxon>
        <taxon>Microbotryomycetes</taxon>
        <taxon>Sporidiobolales</taxon>
        <taxon>Sporidiobolaceae</taxon>
        <taxon>Rhodotorula</taxon>
    </lineage>
</organism>
<protein>
    <recommendedName>
        <fullName evidence="5">DUF3835 domain-containing protein</fullName>
    </recommendedName>
</protein>
<feature type="compositionally biased region" description="Basic residues" evidence="2">
    <location>
        <begin position="228"/>
        <end position="238"/>
    </location>
</feature>
<evidence type="ECO:0008006" key="5">
    <source>
        <dbReference type="Google" id="ProtNLM"/>
    </source>
</evidence>
<sequence length="1092" mass="114718">MDSSSSALRPLTLRSLPPQLAEISSLKARLAQSQSALERYAQLQEKLATFADEPVWNAWIPFGPLAYLPGQLVHTNDVLVPQGSTSEEVPESGTGARPEPTSSLLRSAKQARQGAQSLAKPLEKEVAALKLEIAQKEEQLSQQRRQENGQATGARGGKGKAPLDLDLVSGELGQEDWTINERGEVINEEGLPMFDIHEDLPPDDPVSASSSRDGDKSEGGSGTGQAPPKRRYLIKKGGKQTIGTLNPKTAPPPPVSGPASSARAHTQAVSPNQSAAAADKHDAEQKSGGGKGGEGQGEEDEDEEDEDEEDAHGANPIPDRPRLDIKAILDELEAEERLQLQKEEEEEEEKQEEKEEEEAAATVPSLSTTTEGGRPALATAAGQPSSSSSSSSSSAPPPPAAAASTSAPPTGLGTGFAGFAPGFLTKSSKQKRPSNSLTTTAVPTTNATTTPTPTAVPASSSSVSASASSLPKEDKSASPPPTTTKGKVPATAATAAAAPAPLKPALSRPVSPSRAAAGRGSGASTPVEKKRVAFDLPPPSSSSSSTAASSAPKNRTPIILGMGEATPEFEETISSDEFKKASSLSSQGSAAVVEKEKGKGKGPVDDAEEKEGAKPKPKPKPELPFQRPIRDTVVEKPLRKPVPPSPATGSLSSSSAAAATAGAPMREKRVSRFKRMKEDAALGDVERDNDGGAANSSAPSPPSVSKRPQPEWEGPPEVVPTASKPTDAPSRNVADSEGAAAKKPTVPAPVHTISFGAPKAEQPVPEGTVSYADIPDDSNDEEDDEEPYHDDDDSDEDEFVYSDEDEDDIDDAELDVDAALHAREVALAYHQQRLNLGGGRGTGALGGYHEVGQSPFGNVGRDHAAIVPADATLQSLDPEIATNAFGSYSHAGSAQLGKGSRFRNATRHLESAQLIIPSLLAADPTFTTSKEALGPASTGPIDHQVGEDDDDGLDETERERLRKTLEAIAEGRPLPEDQQQYERQREIFLREELAQEKEERERERRVRERTAGKRPPELVQRIPPPVAAPKAPATAPSVAPVSNSVVEKAPSTLLASDKARSDAATAPDAAVTEAEPPKRMSRFRQKQLGLID</sequence>
<feature type="compositionally biased region" description="Low complexity" evidence="2">
    <location>
        <begin position="513"/>
        <end position="524"/>
    </location>
</feature>
<feature type="compositionally biased region" description="Basic and acidic residues" evidence="2">
    <location>
        <begin position="319"/>
        <end position="342"/>
    </location>
</feature>
<accession>A0A9P6VX56</accession>
<feature type="compositionally biased region" description="Basic and acidic residues" evidence="2">
    <location>
        <begin position="138"/>
        <end position="147"/>
    </location>
</feature>
<feature type="compositionally biased region" description="Basic and acidic residues" evidence="2">
    <location>
        <begin position="628"/>
        <end position="638"/>
    </location>
</feature>
<dbReference type="AlphaFoldDB" id="A0A9P6VX56"/>
<feature type="region of interest" description="Disordered" evidence="2">
    <location>
        <begin position="932"/>
        <end position="955"/>
    </location>
</feature>
<comment type="caution">
    <text evidence="3">The sequence shown here is derived from an EMBL/GenBank/DDBJ whole genome shotgun (WGS) entry which is preliminary data.</text>
</comment>
<feature type="compositionally biased region" description="Low complexity" evidence="2">
    <location>
        <begin position="541"/>
        <end position="552"/>
    </location>
</feature>
<feature type="compositionally biased region" description="Acidic residues" evidence="2">
    <location>
        <begin position="296"/>
        <end position="310"/>
    </location>
</feature>
<dbReference type="Proteomes" id="UP000777482">
    <property type="component" value="Unassembled WGS sequence"/>
</dbReference>
<dbReference type="Gene3D" id="1.10.287.370">
    <property type="match status" value="1"/>
</dbReference>
<gene>
    <name evidence="3" type="ORF">C6P46_005806</name>
</gene>
<dbReference type="InterPro" id="IPR009053">
    <property type="entry name" value="Prefoldin"/>
</dbReference>
<feature type="compositionally biased region" description="Low complexity" evidence="2">
    <location>
        <begin position="1062"/>
        <end position="1074"/>
    </location>
</feature>
<dbReference type="OrthoDB" id="21413at2759"/>
<feature type="compositionally biased region" description="Basic and acidic residues" evidence="2">
    <location>
        <begin position="593"/>
        <end position="614"/>
    </location>
</feature>
<name>A0A9P6VX56_RHOMI</name>
<evidence type="ECO:0000313" key="4">
    <source>
        <dbReference type="Proteomes" id="UP000777482"/>
    </source>
</evidence>
<feature type="compositionally biased region" description="Basic and acidic residues" evidence="2">
    <location>
        <begin position="994"/>
        <end position="1016"/>
    </location>
</feature>
<dbReference type="EMBL" id="PUHQ01000067">
    <property type="protein sequence ID" value="KAG0658350.1"/>
    <property type="molecule type" value="Genomic_DNA"/>
</dbReference>
<evidence type="ECO:0000313" key="3">
    <source>
        <dbReference type="EMBL" id="KAG0658350.1"/>
    </source>
</evidence>
<feature type="region of interest" description="Disordered" evidence="2">
    <location>
        <begin position="994"/>
        <end position="1092"/>
    </location>
</feature>
<dbReference type="InterPro" id="IPR051425">
    <property type="entry name" value="Formin_Homology"/>
</dbReference>
<feature type="compositionally biased region" description="Acidic residues" evidence="2">
    <location>
        <begin position="343"/>
        <end position="359"/>
    </location>
</feature>